<feature type="active site" evidence="6">
    <location>
        <position position="281"/>
    </location>
</feature>
<comment type="catalytic activity">
    <reaction evidence="1">
        <text>alpha-D-glucose 6-phosphate = beta-D-glucose 6-phosphate</text>
        <dbReference type="Rhea" id="RHEA:16249"/>
        <dbReference type="ChEBI" id="CHEBI:58225"/>
        <dbReference type="ChEBI" id="CHEBI:58247"/>
        <dbReference type="EC" id="5.1.3.15"/>
    </reaction>
</comment>
<dbReference type="GO" id="GO:0005737">
    <property type="term" value="C:cytoplasm"/>
    <property type="evidence" value="ECO:0007669"/>
    <property type="project" value="TreeGrafter"/>
</dbReference>
<feature type="active site" evidence="6">
    <location>
        <position position="185"/>
    </location>
</feature>
<comment type="similarity">
    <text evidence="2 5">Belongs to the glucose-6-phosphate 1-epimerase family.</text>
</comment>
<proteinExistence type="inferred from homology"/>
<sequence length="308" mass="33006">MARFLLALLLGETSALVMRAGAAVGLRMRGGSPVATIALDEASEALPFVTLTNAAGDSAKVYPFGACVTSYVKGDTDYLMVRPDAVVDGSKPISGGIPFCFPQFGPGAMQQHGFARNLHWEIASQTDGDAPSVVFKLTDNEYTRAMWDFPFEALYTVTLGAEALSTEFKVINTGDSELAFTGALHSYWSVSDISNLQIAGPFEGATYLDKLSDTRLASTSDFVEISKPTDSVYEQVGGEVSLLDSGRKTSLKIASEGWTDTVVWNPYGEEKMGYAKFVCVECAKAIMPIVVAPTAEWVGKMSITPITL</sequence>
<dbReference type="EC" id="5.1.3.15" evidence="3 5"/>
<dbReference type="InterPro" id="IPR014718">
    <property type="entry name" value="GH-type_carb-bd"/>
</dbReference>
<evidence type="ECO:0000256" key="5">
    <source>
        <dbReference type="PIRNR" id="PIRNR016020"/>
    </source>
</evidence>
<evidence type="ECO:0000256" key="4">
    <source>
        <dbReference type="ARBA" id="ARBA00023235"/>
    </source>
</evidence>
<dbReference type="Pfam" id="PF01263">
    <property type="entry name" value="Aldose_epim"/>
    <property type="match status" value="1"/>
</dbReference>
<dbReference type="Gene3D" id="2.70.98.10">
    <property type="match status" value="1"/>
</dbReference>
<gene>
    <name evidence="8" type="ORF">CPEL01642_LOCUS16184</name>
</gene>
<organism evidence="8">
    <name type="scientific">Coccolithus braarudii</name>
    <dbReference type="NCBI Taxonomy" id="221442"/>
    <lineage>
        <taxon>Eukaryota</taxon>
        <taxon>Haptista</taxon>
        <taxon>Haptophyta</taxon>
        <taxon>Prymnesiophyceae</taxon>
        <taxon>Coccolithales</taxon>
        <taxon>Coccolithaceae</taxon>
        <taxon>Coccolithus</taxon>
    </lineage>
</organism>
<feature type="chain" id="PRO_5030891720" description="glucose-6-phosphate 1-epimerase" evidence="7">
    <location>
        <begin position="16"/>
        <end position="308"/>
    </location>
</feature>
<dbReference type="InterPro" id="IPR011013">
    <property type="entry name" value="Gal_mutarotase_sf_dom"/>
</dbReference>
<evidence type="ECO:0000256" key="6">
    <source>
        <dbReference type="PIRSR" id="PIRSR016020-1"/>
    </source>
</evidence>
<name>A0A7S0Q6P5_9EUKA</name>
<dbReference type="InterPro" id="IPR025532">
    <property type="entry name" value="G6P_1-epimerase"/>
</dbReference>
<protein>
    <recommendedName>
        <fullName evidence="3 5">glucose-6-phosphate 1-epimerase</fullName>
        <ecNumber evidence="3 5">5.1.3.15</ecNumber>
    </recommendedName>
</protein>
<dbReference type="CDD" id="cd09020">
    <property type="entry name" value="D-hex-6-P-epi_like"/>
    <property type="match status" value="1"/>
</dbReference>
<reference evidence="8" key="1">
    <citation type="submission" date="2021-01" db="EMBL/GenBank/DDBJ databases">
        <authorList>
            <person name="Corre E."/>
            <person name="Pelletier E."/>
            <person name="Niang G."/>
            <person name="Scheremetjew M."/>
            <person name="Finn R."/>
            <person name="Kale V."/>
            <person name="Holt S."/>
            <person name="Cochrane G."/>
            <person name="Meng A."/>
            <person name="Brown T."/>
            <person name="Cohen L."/>
        </authorList>
    </citation>
    <scope>NUCLEOTIDE SEQUENCE</scope>
    <source>
        <strain evidence="8">PLY182g</strain>
    </source>
</reference>
<dbReference type="GO" id="GO:0005975">
    <property type="term" value="P:carbohydrate metabolic process"/>
    <property type="evidence" value="ECO:0007669"/>
    <property type="project" value="InterPro"/>
</dbReference>
<feature type="signal peptide" evidence="7">
    <location>
        <begin position="1"/>
        <end position="15"/>
    </location>
</feature>
<evidence type="ECO:0000256" key="2">
    <source>
        <dbReference type="ARBA" id="ARBA00005866"/>
    </source>
</evidence>
<evidence type="ECO:0000256" key="7">
    <source>
        <dbReference type="SAM" id="SignalP"/>
    </source>
</evidence>
<evidence type="ECO:0000256" key="1">
    <source>
        <dbReference type="ARBA" id="ARBA00001096"/>
    </source>
</evidence>
<dbReference type="AlphaFoldDB" id="A0A7S0Q6P5"/>
<dbReference type="GO" id="GO:0030246">
    <property type="term" value="F:carbohydrate binding"/>
    <property type="evidence" value="ECO:0007669"/>
    <property type="project" value="UniProtKB-UniRule"/>
</dbReference>
<dbReference type="SUPFAM" id="SSF74650">
    <property type="entry name" value="Galactose mutarotase-like"/>
    <property type="match status" value="1"/>
</dbReference>
<dbReference type="PIRSF" id="PIRSF016020">
    <property type="entry name" value="PHexose_mutarotase"/>
    <property type="match status" value="1"/>
</dbReference>
<dbReference type="InterPro" id="IPR008183">
    <property type="entry name" value="Aldose_1/G6P_1-epimerase"/>
</dbReference>
<dbReference type="EMBL" id="HBEY01033923">
    <property type="protein sequence ID" value="CAD8612804.1"/>
    <property type="molecule type" value="Transcribed_RNA"/>
</dbReference>
<dbReference type="GO" id="GO:0047938">
    <property type="term" value="F:glucose-6-phosphate 1-epimerase activity"/>
    <property type="evidence" value="ECO:0007669"/>
    <property type="project" value="UniProtKB-UniRule"/>
</dbReference>
<dbReference type="PANTHER" id="PTHR11122">
    <property type="entry name" value="APOSPORY-ASSOCIATED PROTEIN C-RELATED"/>
    <property type="match status" value="1"/>
</dbReference>
<dbReference type="PANTHER" id="PTHR11122:SF39">
    <property type="entry name" value="GLUCOSE-6-PHOSPHATE 1-EPIMERASE"/>
    <property type="match status" value="1"/>
</dbReference>
<evidence type="ECO:0000313" key="8">
    <source>
        <dbReference type="EMBL" id="CAD8612804.1"/>
    </source>
</evidence>
<keyword evidence="4 5" id="KW-0413">Isomerase</keyword>
<evidence type="ECO:0000256" key="3">
    <source>
        <dbReference type="ARBA" id="ARBA00012083"/>
    </source>
</evidence>
<accession>A0A7S0Q6P5</accession>
<keyword evidence="7" id="KW-0732">Signal</keyword>